<dbReference type="RefSeq" id="WP_078977019.1">
    <property type="nucleotide sequence ID" value="NZ_MWQN01000001.1"/>
</dbReference>
<sequence length="153" mass="15984">MRVFIPTTPAGLAAVHAAGGVESAPLPAYAVTEAFRAWYGSDDEEELEYGALTRAAEGSLRLLAAEPGAVRRVVLAADVPDALVAERAQDGPGAVLVDARVPRKRIAAVHMDTADAEEAVAAALAGGLTDELIEAAEEHELLWFATQELADLL</sequence>
<dbReference type="OrthoDB" id="3214389at2"/>
<reference evidence="1 2" key="1">
    <citation type="submission" date="2017-03" db="EMBL/GenBank/DDBJ databases">
        <title>Draft genome sequence of Streptomyces scabrisporus NF3, endophyte isolated from Amphipterygium adstringens.</title>
        <authorList>
            <person name="Vazquez M."/>
            <person name="Ceapa C.D."/>
            <person name="Rodriguez Luna D."/>
            <person name="Sanchez Esquivel S."/>
        </authorList>
    </citation>
    <scope>NUCLEOTIDE SEQUENCE [LARGE SCALE GENOMIC DNA]</scope>
    <source>
        <strain evidence="1 2">NF3</strain>
    </source>
</reference>
<dbReference type="AlphaFoldDB" id="A0A1T3P1D2"/>
<evidence type="ECO:0000313" key="2">
    <source>
        <dbReference type="Proteomes" id="UP000190037"/>
    </source>
</evidence>
<dbReference type="EMBL" id="MWQN01000001">
    <property type="protein sequence ID" value="OPC82731.1"/>
    <property type="molecule type" value="Genomic_DNA"/>
</dbReference>
<dbReference type="Pfam" id="PF21853">
    <property type="entry name" value="DUF6912"/>
    <property type="match status" value="1"/>
</dbReference>
<name>A0A1T3P1D2_9ACTN</name>
<evidence type="ECO:0000313" key="1">
    <source>
        <dbReference type="EMBL" id="OPC82731.1"/>
    </source>
</evidence>
<dbReference type="InterPro" id="IPR054206">
    <property type="entry name" value="DUF6912"/>
</dbReference>
<accession>A0A1T3P1D2</accession>
<dbReference type="Proteomes" id="UP000190037">
    <property type="component" value="Unassembled WGS sequence"/>
</dbReference>
<protein>
    <submittedName>
        <fullName evidence="1">Uncharacterized protein</fullName>
    </submittedName>
</protein>
<proteinExistence type="predicted"/>
<gene>
    <name evidence="1" type="ORF">B4N89_18895</name>
</gene>
<comment type="caution">
    <text evidence="1">The sequence shown here is derived from an EMBL/GenBank/DDBJ whole genome shotgun (WGS) entry which is preliminary data.</text>
</comment>
<dbReference type="STRING" id="159449.B4N89_18895"/>
<keyword evidence="2" id="KW-1185">Reference proteome</keyword>
<organism evidence="1 2">
    <name type="scientific">Embleya scabrispora</name>
    <dbReference type="NCBI Taxonomy" id="159449"/>
    <lineage>
        <taxon>Bacteria</taxon>
        <taxon>Bacillati</taxon>
        <taxon>Actinomycetota</taxon>
        <taxon>Actinomycetes</taxon>
        <taxon>Kitasatosporales</taxon>
        <taxon>Streptomycetaceae</taxon>
        <taxon>Embleya</taxon>
    </lineage>
</organism>